<evidence type="ECO:0000313" key="5">
    <source>
        <dbReference type="EMBL" id="QHG11353.1"/>
    </source>
</evidence>
<evidence type="ECO:0000313" key="6">
    <source>
        <dbReference type="EMBL" id="QKE59583.1"/>
    </source>
</evidence>
<dbReference type="Pfam" id="PF01068">
    <property type="entry name" value="DNA_ligase_A_M"/>
    <property type="match status" value="1"/>
</dbReference>
<dbReference type="EMBL" id="MN623374">
    <property type="protein sequence ID" value="QHG11353.1"/>
    <property type="molecule type" value="Genomic_DNA"/>
</dbReference>
<dbReference type="GO" id="GO:0005524">
    <property type="term" value="F:ATP binding"/>
    <property type="evidence" value="ECO:0007669"/>
    <property type="project" value="InterPro"/>
</dbReference>
<dbReference type="GO" id="GO:0006281">
    <property type="term" value="P:DNA repair"/>
    <property type="evidence" value="ECO:0007669"/>
    <property type="project" value="InterPro"/>
</dbReference>
<dbReference type="InterPro" id="IPR050191">
    <property type="entry name" value="ATP-dep_DNA_ligase"/>
</dbReference>
<dbReference type="InterPro" id="IPR012310">
    <property type="entry name" value="DNA_ligase_ATP-dep_cent"/>
</dbReference>
<reference evidence="4 8" key="1">
    <citation type="journal article" date="2008" name="J. Virol. Methods">
        <title>Sequencing of the large dsDNA genome of Oryctes rhinoceros nudivirus using multiple displacement amplification of nanogram amounts of virus DNA.</title>
        <authorList>
            <person name="Wang Y."/>
            <person name="Kleespies R.G."/>
            <person name="Ramle M.B."/>
            <person name="Jehle J.A."/>
        </authorList>
    </citation>
    <scope>NUCLEOTIDE SEQUENCE [LARGE SCALE GENOMIC DNA]</scope>
    <source>
        <strain evidence="8">Isolate Oryctes rhinoceros/Malaysia/Ma07/2007</strain>
        <strain evidence="4">Ma07</strain>
    </source>
</reference>
<dbReference type="GO" id="GO:0006310">
    <property type="term" value="P:DNA recombination"/>
    <property type="evidence" value="ECO:0007669"/>
    <property type="project" value="InterPro"/>
</dbReference>
<accession>A0A6B9QVL6</accession>
<comment type="similarity">
    <text evidence="1">Belongs to the ATP-dependent DNA ligase family.</text>
</comment>
<dbReference type="SUPFAM" id="SSF56091">
    <property type="entry name" value="DNA ligase/mRNA capping enzyme, catalytic domain"/>
    <property type="match status" value="1"/>
</dbReference>
<evidence type="ECO:0000256" key="2">
    <source>
        <dbReference type="ARBA" id="ARBA00022598"/>
    </source>
</evidence>
<dbReference type="RefSeq" id="YP_002321432.1">
    <property type="nucleotide sequence ID" value="NC_011588.1"/>
</dbReference>
<dbReference type="PROSITE" id="PS50160">
    <property type="entry name" value="DNA_LIGASE_A3"/>
    <property type="match status" value="1"/>
</dbReference>
<dbReference type="Proteomes" id="UP000011785">
    <property type="component" value="Segment"/>
</dbReference>
<evidence type="ECO:0000313" key="7">
    <source>
        <dbReference type="EMBL" id="UBO76530.1"/>
    </source>
</evidence>
<feature type="domain" description="ATP-dependent DNA ligase family profile" evidence="3">
    <location>
        <begin position="154"/>
        <end position="282"/>
    </location>
</feature>
<keyword evidence="8" id="KW-1185">Reference proteome</keyword>
<dbReference type="PANTHER" id="PTHR45674">
    <property type="entry name" value="DNA LIGASE 1/3 FAMILY MEMBER"/>
    <property type="match status" value="1"/>
</dbReference>
<accession>B7SVE2</accession>
<organism evidence="5">
    <name type="scientific">Oryctes rhinoceros nudivirus</name>
    <dbReference type="NCBI Taxonomy" id="92521"/>
    <lineage>
        <taxon>Viruses</taxon>
        <taxon>Viruses incertae sedis</taxon>
        <taxon>Naldaviricetes</taxon>
        <taxon>Lefavirales</taxon>
        <taxon>Nudiviridae</taxon>
        <taxon>Alphanudivirus</taxon>
        <taxon>Alphanudivirus oryrhinocerotis</taxon>
    </lineage>
</organism>
<evidence type="ECO:0000313" key="4">
    <source>
        <dbReference type="EMBL" id="ACH96251.1"/>
    </source>
</evidence>
<sequence length="357" mass="41742">MFKIKRLHTHTTRSPKKLPYFRLNYDVTSRPQDGQRMPDIATMQTYKTEQRNIDQLPTMDNLLYPNLPMLAKPEDPANISDFSKYVYEEKFDGERMLAIVIDSSTKRCFTRTLKISNIFKNAIKLQPGYHHCIFDGELVYLDDAKNIIPICDTGSRNALQIQYTVFDVQMVNGENVMHKPLLERKELLTRCIVEYDLVRVSKYTRCTTEHETMSIFTQVCDRGGEGLMLKCISESYVPNRRLWFKLKKLHLKYNRDEFDLYAYKFNLDKNGVRNILDCGYFDDSGSYVHISYVSSGINNEKRNKLKLMSCPQTGLLYNRTIVTIIADKVTIGKKSLRHPSLHRIRNDIDEIDISRFL</sequence>
<dbReference type="Gene3D" id="3.30.470.30">
    <property type="entry name" value="DNA ligase/mRNA capping enzyme"/>
    <property type="match status" value="1"/>
</dbReference>
<dbReference type="EMBL" id="MZ727584">
    <property type="protein sequence ID" value="UBO76530.1"/>
    <property type="molecule type" value="Genomic_DNA"/>
</dbReference>
<dbReference type="KEGG" id="vg:7047301"/>
<evidence type="ECO:0000313" key="8">
    <source>
        <dbReference type="Proteomes" id="UP000011785"/>
    </source>
</evidence>
<proteinExistence type="inferred from homology"/>
<dbReference type="OrthoDB" id="10346at10239"/>
<reference evidence="7" key="4">
    <citation type="submission" date="2021-08" db="EMBL/GenBank/DDBJ databases">
        <title>Whole genome sequence of Oryctes rhinoceros Nudivirus detected in Riau Province, Indonesia.</title>
        <authorList>
            <person name="Kurnia Y.W."/>
            <person name="Tanjung Z.A."/>
            <person name="Utomo C."/>
            <person name="Naim M."/>
            <person name="Situmorang E.C."/>
            <person name="Liwang T."/>
        </authorList>
    </citation>
    <scope>NUCLEOTIDE SEQUENCE</scope>
    <source>
        <strain evidence="7">LiboV</strain>
    </source>
</reference>
<dbReference type="EMBL" id="EU747721">
    <property type="protein sequence ID" value="ACH96251.1"/>
    <property type="molecule type" value="Genomic_DNA"/>
</dbReference>
<reference evidence="5" key="2">
    <citation type="journal article" date="2020" name="J. ISSAAS">
        <title>Complete genome sequence of Oryctes rhinoceros Nudivirus isolated from Coconut Rhinoceros Beetle in the Solomon Islands.</title>
        <authorList>
            <person name="Etebari K."/>
            <person name="Filipovic I."/>
            <person name="Rasic G."/>
            <person name="Devine G.J."/>
            <person name="Tsatsia H."/>
            <person name="Furlong M.J."/>
        </authorList>
    </citation>
    <scope>NUCLEOTIDE SEQUENCE</scope>
    <source>
        <strain evidence="5">Solomon Islands</strain>
    </source>
</reference>
<dbReference type="PANTHER" id="PTHR45674:SF4">
    <property type="entry name" value="DNA LIGASE 1"/>
    <property type="match status" value="1"/>
</dbReference>
<gene>
    <name evidence="5" type="ORF">SI_OrNV_gp121</name>
</gene>
<evidence type="ECO:0000256" key="1">
    <source>
        <dbReference type="ARBA" id="ARBA00007572"/>
    </source>
</evidence>
<keyword evidence="2 5" id="KW-0436">Ligase</keyword>
<dbReference type="GO" id="GO:0003910">
    <property type="term" value="F:DNA ligase (ATP) activity"/>
    <property type="evidence" value="ECO:0007669"/>
    <property type="project" value="InterPro"/>
</dbReference>
<dbReference type="EMBL" id="MT150137">
    <property type="protein sequence ID" value="QKE59583.1"/>
    <property type="molecule type" value="Genomic_DNA"/>
</dbReference>
<reference evidence="6" key="3">
    <citation type="submission" date="2020-03" db="EMBL/GenBank/DDBJ databases">
        <title>Whole genome sequence of Oryctes rhinoceros Nudivirus isolated in Riau Province, Indonesia.</title>
        <authorList>
            <person name="Kurnia Y.W."/>
            <person name="Tanjung Z.A."/>
            <person name="Utomo C."/>
            <person name="Naim M."/>
            <person name="Situmorang E.C."/>
            <person name="Liwang T."/>
        </authorList>
    </citation>
    <scope>NUCLEOTIDE SEQUENCE</scope>
    <source>
        <strain evidence="6">LiboV</strain>
    </source>
</reference>
<evidence type="ECO:0000259" key="3">
    <source>
        <dbReference type="PROSITE" id="PS50160"/>
    </source>
</evidence>
<name>A0A6B9QVL6_9VIRU</name>
<protein>
    <submittedName>
        <fullName evidence="5">DNA ligase</fullName>
    </submittedName>
    <submittedName>
        <fullName evidence="4 7">Dnalig</fullName>
    </submittedName>
</protein>